<gene>
    <name evidence="7" type="ORF">TVAG_055320</name>
</gene>
<dbReference type="GO" id="GO:0120510">
    <property type="term" value="C:mitochondrial [4Fe-4S] assembly complex"/>
    <property type="evidence" value="ECO:0007669"/>
    <property type="project" value="UniProtKB-ARBA"/>
</dbReference>
<reference evidence="7" key="2">
    <citation type="journal article" date="2007" name="Science">
        <title>Draft genome sequence of the sexually transmitted pathogen Trichomonas vaginalis.</title>
        <authorList>
            <person name="Carlton J.M."/>
            <person name="Hirt R.P."/>
            <person name="Silva J.C."/>
            <person name="Delcher A.L."/>
            <person name="Schatz M."/>
            <person name="Zhao Q."/>
            <person name="Wortman J.R."/>
            <person name="Bidwell S.L."/>
            <person name="Alsmark U.C.M."/>
            <person name="Besteiro S."/>
            <person name="Sicheritz-Ponten T."/>
            <person name="Noel C.J."/>
            <person name="Dacks J.B."/>
            <person name="Foster P.G."/>
            <person name="Simillion C."/>
            <person name="Van de Peer Y."/>
            <person name="Miranda-Saavedra D."/>
            <person name="Barton G.J."/>
            <person name="Westrop G.D."/>
            <person name="Mueller S."/>
            <person name="Dessi D."/>
            <person name="Fiori P.L."/>
            <person name="Ren Q."/>
            <person name="Paulsen I."/>
            <person name="Zhang H."/>
            <person name="Bastida-Corcuera F.D."/>
            <person name="Simoes-Barbosa A."/>
            <person name="Brown M.T."/>
            <person name="Hayes R.D."/>
            <person name="Mukherjee M."/>
            <person name="Okumura C.Y."/>
            <person name="Schneider R."/>
            <person name="Smith A.J."/>
            <person name="Vanacova S."/>
            <person name="Villalvazo M."/>
            <person name="Haas B.J."/>
            <person name="Pertea M."/>
            <person name="Feldblyum T.V."/>
            <person name="Utterback T.R."/>
            <person name="Shu C.L."/>
            <person name="Osoegawa K."/>
            <person name="de Jong P.J."/>
            <person name="Hrdy I."/>
            <person name="Horvathova L."/>
            <person name="Zubacova Z."/>
            <person name="Dolezal P."/>
            <person name="Malik S.B."/>
            <person name="Logsdon J.M. Jr."/>
            <person name="Henze K."/>
            <person name="Gupta A."/>
            <person name="Wang C.C."/>
            <person name="Dunne R.L."/>
            <person name="Upcroft J.A."/>
            <person name="Upcroft P."/>
            <person name="White O."/>
            <person name="Salzberg S.L."/>
            <person name="Tang P."/>
            <person name="Chiu C.-H."/>
            <person name="Lee Y.-S."/>
            <person name="Embley T.M."/>
            <person name="Coombs G.H."/>
            <person name="Mottram J.C."/>
            <person name="Tachezy J."/>
            <person name="Fraser-Liggett C.M."/>
            <person name="Johnson P.J."/>
        </authorList>
    </citation>
    <scope>NUCLEOTIDE SEQUENCE [LARGE SCALE GENOMIC DNA]</scope>
    <source>
        <strain evidence="7">G3</strain>
    </source>
</reference>
<feature type="domain" description="Core" evidence="6">
    <location>
        <begin position="17"/>
        <end position="106"/>
    </location>
</feature>
<reference evidence="7" key="1">
    <citation type="submission" date="2006-10" db="EMBL/GenBank/DDBJ databases">
        <authorList>
            <person name="Amadeo P."/>
            <person name="Zhao Q."/>
            <person name="Wortman J."/>
            <person name="Fraser-Liggett C."/>
            <person name="Carlton J."/>
        </authorList>
    </citation>
    <scope>NUCLEOTIDE SEQUENCE</scope>
    <source>
        <strain evidence="7">G3</strain>
    </source>
</reference>
<organism evidence="7 8">
    <name type="scientific">Trichomonas vaginalis (strain ATCC PRA-98 / G3)</name>
    <dbReference type="NCBI Taxonomy" id="412133"/>
    <lineage>
        <taxon>Eukaryota</taxon>
        <taxon>Metamonada</taxon>
        <taxon>Parabasalia</taxon>
        <taxon>Trichomonadida</taxon>
        <taxon>Trichomonadidae</taxon>
        <taxon>Trichomonas</taxon>
    </lineage>
</organism>
<dbReference type="InterPro" id="IPR000361">
    <property type="entry name" value="ATAP_core_dom"/>
</dbReference>
<dbReference type="InterPro" id="IPR016092">
    <property type="entry name" value="ATAP"/>
</dbReference>
<evidence type="ECO:0000256" key="2">
    <source>
        <dbReference type="ARBA" id="ARBA00006718"/>
    </source>
</evidence>
<dbReference type="InParanoid" id="A2ETK0"/>
<evidence type="ECO:0000256" key="3">
    <source>
        <dbReference type="ARBA" id="ARBA00022723"/>
    </source>
</evidence>
<keyword evidence="4" id="KW-0408">Iron</keyword>
<comment type="subcellular location">
    <subcellularLocation>
        <location evidence="1">Mitochondrion</location>
    </subcellularLocation>
</comment>
<dbReference type="GO" id="GO:0051604">
    <property type="term" value="P:protein maturation"/>
    <property type="evidence" value="ECO:0000318"/>
    <property type="project" value="GO_Central"/>
</dbReference>
<dbReference type="PANTHER" id="PTHR43011">
    <property type="entry name" value="IRON-SULFUR CLUSTER ASSEMBLY 2 HOMOLOG, MITOCHONDRIAL"/>
    <property type="match status" value="1"/>
</dbReference>
<dbReference type="STRING" id="5722.A2ETK0"/>
<dbReference type="GO" id="GO:0005739">
    <property type="term" value="C:mitochondrion"/>
    <property type="evidence" value="ECO:0000318"/>
    <property type="project" value="GO_Central"/>
</dbReference>
<dbReference type="OrthoDB" id="1938621at2759"/>
<dbReference type="GO" id="GO:0051537">
    <property type="term" value="F:2 iron, 2 sulfur cluster binding"/>
    <property type="evidence" value="ECO:0000318"/>
    <property type="project" value="GO_Central"/>
</dbReference>
<name>A2ETK0_TRIV3</name>
<evidence type="ECO:0000313" key="8">
    <source>
        <dbReference type="Proteomes" id="UP000001542"/>
    </source>
</evidence>
<dbReference type="GO" id="GO:0046872">
    <property type="term" value="F:metal ion binding"/>
    <property type="evidence" value="ECO:0007669"/>
    <property type="project" value="UniProtKB-KW"/>
</dbReference>
<dbReference type="Gene3D" id="2.60.300.12">
    <property type="entry name" value="HesB-like domain"/>
    <property type="match status" value="1"/>
</dbReference>
<dbReference type="AlphaFoldDB" id="A2ETK0"/>
<keyword evidence="3" id="KW-0479">Metal-binding</keyword>
<dbReference type="FunFam" id="2.60.300.12:FF:000006">
    <property type="entry name" value="Iron-sulfur cluster assembly 2 mitochondrial"/>
    <property type="match status" value="1"/>
</dbReference>
<evidence type="ECO:0000256" key="1">
    <source>
        <dbReference type="ARBA" id="ARBA00004173"/>
    </source>
</evidence>
<dbReference type="InterPro" id="IPR035903">
    <property type="entry name" value="HesB-like_dom_sf"/>
</dbReference>
<dbReference type="GO" id="GO:0016226">
    <property type="term" value="P:iron-sulfur cluster assembly"/>
    <property type="evidence" value="ECO:0000318"/>
    <property type="project" value="GO_Central"/>
</dbReference>
<evidence type="ECO:0000256" key="4">
    <source>
        <dbReference type="ARBA" id="ARBA00023004"/>
    </source>
</evidence>
<dbReference type="Pfam" id="PF01521">
    <property type="entry name" value="Fe-S_biosyn"/>
    <property type="match status" value="1"/>
</dbReference>
<dbReference type="Proteomes" id="UP000001542">
    <property type="component" value="Unassembled WGS sequence"/>
</dbReference>
<accession>A2ETK0</accession>
<dbReference type="VEuPathDB" id="TrichDB:TVAGG3_0255260"/>
<dbReference type="SUPFAM" id="SSF89360">
    <property type="entry name" value="HesB-like domain"/>
    <property type="match status" value="1"/>
</dbReference>
<dbReference type="PANTHER" id="PTHR43011:SF1">
    <property type="entry name" value="IRON-SULFUR CLUSTER ASSEMBLY 2 HOMOLOG, MITOCHONDRIAL"/>
    <property type="match status" value="1"/>
</dbReference>
<dbReference type="FunCoup" id="A2ETK0">
    <property type="interactions" value="275"/>
</dbReference>
<dbReference type="SMR" id="A2ETK0"/>
<keyword evidence="5" id="KW-0496">Mitochondrion</keyword>
<dbReference type="GO" id="GO:0005737">
    <property type="term" value="C:cytoplasm"/>
    <property type="evidence" value="ECO:0000318"/>
    <property type="project" value="GO_Central"/>
</dbReference>
<proteinExistence type="inferred from homology"/>
<dbReference type="VEuPathDB" id="TrichDB:TVAG_055320"/>
<protein>
    <submittedName>
        <fullName evidence="7">Iron-sulfur cluster assembly accessory protein</fullName>
    </submittedName>
</protein>
<dbReference type="EMBL" id="DS113487">
    <property type="protein sequence ID" value="EAY04046.1"/>
    <property type="molecule type" value="Genomic_DNA"/>
</dbReference>
<evidence type="ECO:0000256" key="5">
    <source>
        <dbReference type="ARBA" id="ARBA00023128"/>
    </source>
</evidence>
<evidence type="ECO:0000259" key="6">
    <source>
        <dbReference type="Pfam" id="PF01521"/>
    </source>
</evidence>
<keyword evidence="8" id="KW-1185">Reference proteome</keyword>
<dbReference type="eggNOG" id="KOG1119">
    <property type="taxonomic scope" value="Eukaryota"/>
</dbReference>
<comment type="similarity">
    <text evidence="2">Belongs to the HesB/IscA family.</text>
</comment>
<dbReference type="NCBIfam" id="TIGR00049">
    <property type="entry name" value="iron-sulfur cluster assembly accessory protein"/>
    <property type="match status" value="1"/>
</dbReference>
<evidence type="ECO:0000313" key="7">
    <source>
        <dbReference type="EMBL" id="EAY04046.1"/>
    </source>
</evidence>
<sequence length="133" mass="14771">MLSQFFSNFAQKKAAFSMTPAAIKQIKELLKTDFENKMLRITLKSGGCAGFQYDFSFDSAARKGDHLFQQDGAAVVLDDKALLYLRGAELDYSSDIFSSYFKVNIPLESELHSCHCGKSVGTDETVGKHKCSH</sequence>